<accession>A0ABP9PIJ0</accession>
<evidence type="ECO:0000313" key="2">
    <source>
        <dbReference type="Proteomes" id="UP001499852"/>
    </source>
</evidence>
<dbReference type="InterPro" id="IPR008323">
    <property type="entry name" value="UCP033563"/>
</dbReference>
<dbReference type="RefSeq" id="WP_345738312.1">
    <property type="nucleotide sequence ID" value="NZ_BAABIA010000009.1"/>
</dbReference>
<keyword evidence="2" id="KW-1185">Reference proteome</keyword>
<dbReference type="EMBL" id="BAABIA010000009">
    <property type="protein sequence ID" value="GAA5147146.1"/>
    <property type="molecule type" value="Genomic_DNA"/>
</dbReference>
<reference evidence="2" key="1">
    <citation type="journal article" date="2019" name="Int. J. Syst. Evol. Microbiol.">
        <title>The Global Catalogue of Microorganisms (GCM) 10K type strain sequencing project: providing services to taxonomists for standard genome sequencing and annotation.</title>
        <authorList>
            <consortium name="The Broad Institute Genomics Platform"/>
            <consortium name="The Broad Institute Genome Sequencing Center for Infectious Disease"/>
            <person name="Wu L."/>
            <person name="Ma J."/>
        </authorList>
    </citation>
    <scope>NUCLEOTIDE SEQUENCE [LARGE SCALE GENOMIC DNA]</scope>
    <source>
        <strain evidence="2">JCM 18053</strain>
    </source>
</reference>
<dbReference type="PANTHER" id="PTHR36454:SF1">
    <property type="entry name" value="DUF1015 DOMAIN-CONTAINING PROTEIN"/>
    <property type="match status" value="1"/>
</dbReference>
<comment type="caution">
    <text evidence="1">The sequence shown here is derived from an EMBL/GenBank/DDBJ whole genome shotgun (WGS) entry which is preliminary data.</text>
</comment>
<sequence>MRFRSFQGLVPAPEHAADVAAVPYDVVNREESYALAHDKPLNLLHVDRAEIDLPLDVDPYSAEVYVKARENFEKLQAEGALLRETAPSLYLYRQTIGEHSQTGLVGVCHTEDYENDVIKKHEKTRQDKEDDRTRLVDSLSANTGPIFLTYRGVPAIDLIVHDFRLNNDPVHDFTAPDGVRHQVWRLPVGTCADIEQLFAHQVPAAYVADGHHRAASAFRVGKQRKASNPEHNGTEDYNWFLCVLFPGNELNILPYNRAVKDLNGHDHDGYLAAVGKIFKVTKTEEKSPTKPGHASMYLAGQWYDLEWKADAEASPIDQLDVSILQDNLLKPLLGIDDPRTSKRIDFIGGIRGTAELEKLVDGGDHAVAFSMYPVTVDQLMAISDATQIMPPKSTWFEPKLRSGLFIHTF</sequence>
<protein>
    <submittedName>
        <fullName evidence="1">DUF1015 family protein</fullName>
    </submittedName>
</protein>
<organism evidence="1 2">
    <name type="scientific">Prosthecobacter algae</name>
    <dbReference type="NCBI Taxonomy" id="1144682"/>
    <lineage>
        <taxon>Bacteria</taxon>
        <taxon>Pseudomonadati</taxon>
        <taxon>Verrucomicrobiota</taxon>
        <taxon>Verrucomicrobiia</taxon>
        <taxon>Verrucomicrobiales</taxon>
        <taxon>Verrucomicrobiaceae</taxon>
        <taxon>Prosthecobacter</taxon>
    </lineage>
</organism>
<gene>
    <name evidence="1" type="ORF">GCM10023213_41350</name>
</gene>
<evidence type="ECO:0000313" key="1">
    <source>
        <dbReference type="EMBL" id="GAA5147146.1"/>
    </source>
</evidence>
<dbReference type="Pfam" id="PF06245">
    <property type="entry name" value="DUF1015"/>
    <property type="match status" value="1"/>
</dbReference>
<dbReference type="PIRSF" id="PIRSF033563">
    <property type="entry name" value="UCP033563"/>
    <property type="match status" value="1"/>
</dbReference>
<proteinExistence type="predicted"/>
<dbReference type="Proteomes" id="UP001499852">
    <property type="component" value="Unassembled WGS sequence"/>
</dbReference>
<dbReference type="PANTHER" id="PTHR36454">
    <property type="entry name" value="LMO2823 PROTEIN"/>
    <property type="match status" value="1"/>
</dbReference>
<name>A0ABP9PIJ0_9BACT</name>